<evidence type="ECO:0000256" key="1">
    <source>
        <dbReference type="SAM" id="MobiDB-lite"/>
    </source>
</evidence>
<reference evidence="2" key="1">
    <citation type="journal article" date="2018" name="Genome Biol. Evol.">
        <title>Genomics and development of Lentinus tigrinus, a white-rot wood-decaying mushroom with dimorphic fruiting bodies.</title>
        <authorList>
            <person name="Wu B."/>
            <person name="Xu Z."/>
            <person name="Knudson A."/>
            <person name="Carlson A."/>
            <person name="Chen N."/>
            <person name="Kovaka S."/>
            <person name="LaButti K."/>
            <person name="Lipzen A."/>
            <person name="Pennachio C."/>
            <person name="Riley R."/>
            <person name="Schakwitz W."/>
            <person name="Umezawa K."/>
            <person name="Ohm R.A."/>
            <person name="Grigoriev I.V."/>
            <person name="Nagy L.G."/>
            <person name="Gibbons J."/>
            <person name="Hibbett D."/>
        </authorList>
    </citation>
    <scope>NUCLEOTIDE SEQUENCE [LARGE SCALE GENOMIC DNA]</scope>
    <source>
        <strain evidence="2">ALCF2SS1-6</strain>
    </source>
</reference>
<protein>
    <submittedName>
        <fullName evidence="2">Uncharacterized protein</fullName>
    </submittedName>
</protein>
<name>A0A5C2SFX5_9APHY</name>
<gene>
    <name evidence="2" type="ORF">L227DRAFT_432023</name>
</gene>
<accession>A0A5C2SFX5</accession>
<sequence length="161" mass="17544">MSMALDAPCDAILVQPSRSENRRALATSSPRAGTIEREAFSRRAFAAGTRAAQGHGDVTGLVLRGRKRGRKFRVAFDGRGLRCCRAQWQGRPRGRGQDARWVRESWVDGHRVRKYSLGRGVCLAGCIALTPATVLRRAHRRRAEPNRGPGPGGSGLCSIPS</sequence>
<evidence type="ECO:0000313" key="2">
    <source>
        <dbReference type="EMBL" id="RPD62630.1"/>
    </source>
</evidence>
<organism evidence="2 3">
    <name type="scientific">Lentinus tigrinus ALCF2SS1-6</name>
    <dbReference type="NCBI Taxonomy" id="1328759"/>
    <lineage>
        <taxon>Eukaryota</taxon>
        <taxon>Fungi</taxon>
        <taxon>Dikarya</taxon>
        <taxon>Basidiomycota</taxon>
        <taxon>Agaricomycotina</taxon>
        <taxon>Agaricomycetes</taxon>
        <taxon>Polyporales</taxon>
        <taxon>Polyporaceae</taxon>
        <taxon>Lentinus</taxon>
    </lineage>
</organism>
<keyword evidence="3" id="KW-1185">Reference proteome</keyword>
<feature type="region of interest" description="Disordered" evidence="1">
    <location>
        <begin position="138"/>
        <end position="161"/>
    </location>
</feature>
<evidence type="ECO:0000313" key="3">
    <source>
        <dbReference type="Proteomes" id="UP000313359"/>
    </source>
</evidence>
<dbReference type="AlphaFoldDB" id="A0A5C2SFX5"/>
<dbReference type="EMBL" id="ML122258">
    <property type="protein sequence ID" value="RPD62630.1"/>
    <property type="molecule type" value="Genomic_DNA"/>
</dbReference>
<dbReference type="Proteomes" id="UP000313359">
    <property type="component" value="Unassembled WGS sequence"/>
</dbReference>
<proteinExistence type="predicted"/>